<keyword evidence="3" id="KW-0813">Transport</keyword>
<dbReference type="VEuPathDB" id="AmoebaDB:EIN_026190"/>
<dbReference type="InterPro" id="IPR045033">
    <property type="entry name" value="PILS1/3/4/5/7"/>
</dbReference>
<organism evidence="11">
    <name type="scientific">Entamoeba invadens</name>
    <dbReference type="NCBI Taxonomy" id="33085"/>
    <lineage>
        <taxon>Eukaryota</taxon>
        <taxon>Amoebozoa</taxon>
        <taxon>Evosea</taxon>
        <taxon>Archamoebae</taxon>
        <taxon>Mastigamoebida</taxon>
        <taxon>Entamoebidae</taxon>
        <taxon>Entamoeba</taxon>
    </lineage>
</organism>
<comment type="subcellular location">
    <subcellularLocation>
        <location evidence="2">Endomembrane system</location>
    </subcellularLocation>
    <subcellularLocation>
        <location evidence="1">Membrane</location>
        <topology evidence="1">Multi-pass membrane protein</topology>
    </subcellularLocation>
</comment>
<dbReference type="EMBL" id="AK421653">
    <property type="protein sequence ID" value="BAN40184.1"/>
    <property type="molecule type" value="mRNA"/>
</dbReference>
<evidence type="ECO:0000256" key="5">
    <source>
        <dbReference type="ARBA" id="ARBA00022989"/>
    </source>
</evidence>
<dbReference type="PANTHER" id="PTHR31651">
    <property type="match status" value="1"/>
</dbReference>
<comment type="function">
    <text evidence="7">Involved in cellular auxin homeostasis by regulating auxin metabolism. Regulates intracellular auxin accumulation at the endoplasmic reticulum and thus auxin availability for nuclear auxin signaling.</text>
</comment>
<evidence type="ECO:0000256" key="8">
    <source>
        <dbReference type="ARBA" id="ARBA00025752"/>
    </source>
</evidence>
<reference evidence="11" key="1">
    <citation type="submission" date="2012-06" db="EMBL/GenBank/DDBJ databases">
        <title>Short 5' UTR of Entamoeba genes.</title>
        <authorList>
            <person name="Hiranuka K."/>
            <person name="Kumagai M."/>
            <person name="Wakaguri H."/>
            <person name="Suzuki Y."/>
            <person name="Sugano S."/>
            <person name="Watanabe J."/>
            <person name="Makioka A."/>
        </authorList>
    </citation>
    <scope>NUCLEOTIDE SEQUENCE</scope>
    <source>
        <strain evidence="11">IP1</strain>
    </source>
</reference>
<accession>S0AZ24</accession>
<keyword evidence="4 10" id="KW-0812">Transmembrane</keyword>
<comment type="similarity">
    <text evidence="8">Belongs to the auxin efflux carrier (TC 2.A.69.2) family.</text>
</comment>
<sequence>MSNSTWVIVRASVETVGKLVLVGFCGYISAKRGFLNKQSLAALSRVTFTFPMFCTIVTRLSSSIDNPKDILNWWPMLVSCFSLIAVAAFFMRSIAYASKLCTKDARVFVHAFSFGNPTVIALAILDSLCADTTLFGTGNEAQQAKKRGSAYISTHLFMFSLLFWILGYIYINLNKEKEEVLPLVTEQQLTPQPTPNPPQESDKPSEIITDNHKSDDEVLDEDQNNTGKKWYTPVLNFFVMIWNWIVKVYTLVTGFILKMWYKLPPMARDIIDKLFNPAFLAVFFGMFFLFVKPLYNFFFTGPLRIVGNTMKLLDNATVPLCLIIVGANMARGPVKNAVSPLTVIAGLSIKYALLPAAFISVIYLMYLYNVFIDDPVFILILCIETATPPVFNTIVLCTLAYPKGNSFVANLIFWGNLVDIVTLTVVVTVSLLLIQDDLNI</sequence>
<name>S0AZ24_ENTIV</name>
<feature type="transmembrane region" description="Helical" evidence="10">
    <location>
        <begin position="377"/>
        <end position="401"/>
    </location>
</feature>
<dbReference type="OMA" id="PAICKEN"/>
<dbReference type="EMBL" id="AK424157">
    <property type="protein sequence ID" value="BAN42526.1"/>
    <property type="molecule type" value="mRNA"/>
</dbReference>
<dbReference type="GO" id="GO:0012505">
    <property type="term" value="C:endomembrane system"/>
    <property type="evidence" value="ECO:0007669"/>
    <property type="project" value="UniProtKB-SubCell"/>
</dbReference>
<evidence type="ECO:0000256" key="10">
    <source>
        <dbReference type="SAM" id="Phobius"/>
    </source>
</evidence>
<dbReference type="GO" id="GO:0016020">
    <property type="term" value="C:membrane"/>
    <property type="evidence" value="ECO:0007669"/>
    <property type="project" value="UniProtKB-SubCell"/>
</dbReference>
<evidence type="ECO:0000256" key="6">
    <source>
        <dbReference type="ARBA" id="ARBA00023136"/>
    </source>
</evidence>
<feature type="transmembrane region" description="Helical" evidence="10">
    <location>
        <begin position="40"/>
        <end position="61"/>
    </location>
</feature>
<dbReference type="GO" id="GO:0055085">
    <property type="term" value="P:transmembrane transport"/>
    <property type="evidence" value="ECO:0007669"/>
    <property type="project" value="InterPro"/>
</dbReference>
<evidence type="ECO:0000313" key="11">
    <source>
        <dbReference type="EMBL" id="BAN40184.1"/>
    </source>
</evidence>
<keyword evidence="6 10" id="KW-0472">Membrane</keyword>
<evidence type="ECO:0008006" key="12">
    <source>
        <dbReference type="Google" id="ProtNLM"/>
    </source>
</evidence>
<feature type="region of interest" description="Disordered" evidence="9">
    <location>
        <begin position="186"/>
        <end position="221"/>
    </location>
</feature>
<dbReference type="AlphaFoldDB" id="S0AZ24"/>
<protein>
    <recommendedName>
        <fullName evidence="12">Auxin efflux carrier family protein</fullName>
    </recommendedName>
</protein>
<feature type="transmembrane region" description="Helical" evidence="10">
    <location>
        <begin position="234"/>
        <end position="257"/>
    </location>
</feature>
<dbReference type="Pfam" id="PF03547">
    <property type="entry name" value="Mem_trans"/>
    <property type="match status" value="1"/>
</dbReference>
<proteinExistence type="evidence at transcript level"/>
<evidence type="ECO:0000256" key="2">
    <source>
        <dbReference type="ARBA" id="ARBA00004308"/>
    </source>
</evidence>
<feature type="transmembrane region" description="Helical" evidence="10">
    <location>
        <begin position="413"/>
        <end position="434"/>
    </location>
</feature>
<feature type="transmembrane region" description="Helical" evidence="10">
    <location>
        <begin position="312"/>
        <end position="330"/>
    </location>
</feature>
<evidence type="ECO:0000256" key="9">
    <source>
        <dbReference type="SAM" id="MobiDB-lite"/>
    </source>
</evidence>
<evidence type="ECO:0000256" key="3">
    <source>
        <dbReference type="ARBA" id="ARBA00022448"/>
    </source>
</evidence>
<feature type="compositionally biased region" description="Basic and acidic residues" evidence="9">
    <location>
        <begin position="200"/>
        <end position="216"/>
    </location>
</feature>
<dbReference type="PANTHER" id="PTHR31651:SF33">
    <property type="entry name" value="PROTEIN PIN-LIKES 1"/>
    <property type="match status" value="1"/>
</dbReference>
<evidence type="ECO:0000256" key="7">
    <source>
        <dbReference type="ARBA" id="ARBA00025100"/>
    </source>
</evidence>
<keyword evidence="5 10" id="KW-1133">Transmembrane helix</keyword>
<evidence type="ECO:0000256" key="4">
    <source>
        <dbReference type="ARBA" id="ARBA00022692"/>
    </source>
</evidence>
<evidence type="ECO:0000256" key="1">
    <source>
        <dbReference type="ARBA" id="ARBA00004141"/>
    </source>
</evidence>
<feature type="transmembrane region" description="Helical" evidence="10">
    <location>
        <begin position="73"/>
        <end position="91"/>
    </location>
</feature>
<feature type="transmembrane region" description="Helical" evidence="10">
    <location>
        <begin position="150"/>
        <end position="171"/>
    </location>
</feature>
<feature type="transmembrane region" description="Helical" evidence="10">
    <location>
        <begin position="6"/>
        <end position="28"/>
    </location>
</feature>
<dbReference type="InterPro" id="IPR004776">
    <property type="entry name" value="Mem_transp_PIN-like"/>
</dbReference>
<feature type="transmembrane region" description="Helical" evidence="10">
    <location>
        <begin position="351"/>
        <end position="371"/>
    </location>
</feature>
<feature type="transmembrane region" description="Helical" evidence="10">
    <location>
        <begin position="278"/>
        <end position="300"/>
    </location>
</feature>